<evidence type="ECO:0008006" key="3">
    <source>
        <dbReference type="Google" id="ProtNLM"/>
    </source>
</evidence>
<dbReference type="SUPFAM" id="SSF51306">
    <property type="entry name" value="LexA/Signal peptidase"/>
    <property type="match status" value="1"/>
</dbReference>
<name>A0ABR9FFE0_9GAMM</name>
<protein>
    <recommendedName>
        <fullName evidence="3">Peptidase S24/S26A/S26B/S26C domain-containing protein</fullName>
    </recommendedName>
</protein>
<dbReference type="Proteomes" id="UP000754821">
    <property type="component" value="Unassembled WGS sequence"/>
</dbReference>
<dbReference type="InterPro" id="IPR036286">
    <property type="entry name" value="LexA/Signal_pep-like_sf"/>
</dbReference>
<dbReference type="EMBL" id="RRZC01000022">
    <property type="protein sequence ID" value="MBE0405024.1"/>
    <property type="molecule type" value="Genomic_DNA"/>
</dbReference>
<evidence type="ECO:0000313" key="2">
    <source>
        <dbReference type="Proteomes" id="UP000754821"/>
    </source>
</evidence>
<organism evidence="1 2">
    <name type="scientific">Halomonas citrativorans</name>
    <dbReference type="NCBI Taxonomy" id="2742612"/>
    <lineage>
        <taxon>Bacteria</taxon>
        <taxon>Pseudomonadati</taxon>
        <taxon>Pseudomonadota</taxon>
        <taxon>Gammaproteobacteria</taxon>
        <taxon>Oceanospirillales</taxon>
        <taxon>Halomonadaceae</taxon>
        <taxon>Halomonas</taxon>
    </lineage>
</organism>
<reference evidence="1 2" key="1">
    <citation type="submission" date="2020-07" db="EMBL/GenBank/DDBJ databases">
        <title>Halophilic bacteria isolated from french cheeses.</title>
        <authorList>
            <person name="Kothe C.I."/>
            <person name="Farah-Kraiem B."/>
            <person name="Renault P."/>
            <person name="Dridi B."/>
        </authorList>
    </citation>
    <scope>NUCLEOTIDE SEQUENCE [LARGE SCALE GENOMIC DNA]</scope>
    <source>
        <strain evidence="1 2">FME16</strain>
    </source>
</reference>
<accession>A0ABR9FFE0</accession>
<evidence type="ECO:0000313" key="1">
    <source>
        <dbReference type="EMBL" id="MBE0405024.1"/>
    </source>
</evidence>
<sequence length="129" mass="14361">MYVASYQKRQGKGMRVNYLGPAVVGVKHPAIAEFDQRRFSPSYFLVEVSEEAIPGGPWMEGDVLVVDEARSFGHADLVVAEVEGEYRLFKSHRVGSRCRLLPPNGGEGCFVNTEQFKGVVVKQARCWAL</sequence>
<gene>
    <name evidence="1" type="ORF">EI163_15905</name>
</gene>
<dbReference type="RefSeq" id="WP_192528476.1">
    <property type="nucleotide sequence ID" value="NZ_RRZC01000022.1"/>
</dbReference>
<comment type="caution">
    <text evidence="1">The sequence shown here is derived from an EMBL/GenBank/DDBJ whole genome shotgun (WGS) entry which is preliminary data.</text>
</comment>
<keyword evidence="2" id="KW-1185">Reference proteome</keyword>
<proteinExistence type="predicted"/>